<dbReference type="SUPFAM" id="SSF55811">
    <property type="entry name" value="Nudix"/>
    <property type="match status" value="1"/>
</dbReference>
<evidence type="ECO:0000256" key="11">
    <source>
        <dbReference type="ARBA" id="ARBA00038905"/>
    </source>
</evidence>
<evidence type="ECO:0000256" key="10">
    <source>
        <dbReference type="ARBA" id="ARBA00035861"/>
    </source>
</evidence>
<dbReference type="PANTHER" id="PTHR47707:SF1">
    <property type="entry name" value="NUDIX HYDROLASE FAMILY PROTEIN"/>
    <property type="match status" value="1"/>
</dbReference>
<evidence type="ECO:0000256" key="1">
    <source>
        <dbReference type="ARBA" id="ARBA00001946"/>
    </source>
</evidence>
<dbReference type="GO" id="GO:0044716">
    <property type="term" value="F:8-oxo-GDP phosphatase activity"/>
    <property type="evidence" value="ECO:0007669"/>
    <property type="project" value="TreeGrafter"/>
</dbReference>
<evidence type="ECO:0000256" key="4">
    <source>
        <dbReference type="ARBA" id="ARBA00022705"/>
    </source>
</evidence>
<dbReference type="PROSITE" id="PS00893">
    <property type="entry name" value="NUDIX_BOX"/>
    <property type="match status" value="1"/>
</dbReference>
<evidence type="ECO:0000256" key="6">
    <source>
        <dbReference type="ARBA" id="ARBA00022763"/>
    </source>
</evidence>
<keyword evidence="15" id="KW-1185">Reference proteome</keyword>
<name>A0A5A7SDQ8_9NOCA</name>
<keyword evidence="6" id="KW-0227">DNA damage</keyword>
<reference evidence="14 15" key="1">
    <citation type="submission" date="2019-07" db="EMBL/GenBank/DDBJ databases">
        <title>Rhodococcus cavernicolus sp. nov., isolated from a cave.</title>
        <authorList>
            <person name="Lee S.D."/>
        </authorList>
    </citation>
    <scope>NUCLEOTIDE SEQUENCE [LARGE SCALE GENOMIC DNA]</scope>
    <source>
        <strain evidence="14 15">C1-24</strain>
    </source>
</reference>
<dbReference type="AlphaFoldDB" id="A0A5A7SDQ8"/>
<dbReference type="EMBL" id="VLNY01000005">
    <property type="protein sequence ID" value="KAA0022615.1"/>
    <property type="molecule type" value="Genomic_DNA"/>
</dbReference>
<evidence type="ECO:0000256" key="2">
    <source>
        <dbReference type="ARBA" id="ARBA00005582"/>
    </source>
</evidence>
<dbReference type="GO" id="GO:0035539">
    <property type="term" value="F:8-oxo-7,8-dihydrodeoxyguanosine triphosphate pyrophosphatase activity"/>
    <property type="evidence" value="ECO:0007669"/>
    <property type="project" value="UniProtKB-EC"/>
</dbReference>
<evidence type="ECO:0000313" key="14">
    <source>
        <dbReference type="EMBL" id="KAA0022615.1"/>
    </source>
</evidence>
<dbReference type="CDD" id="cd03425">
    <property type="entry name" value="NUDIX_MutT_NudA_like"/>
    <property type="match status" value="1"/>
</dbReference>
<accession>A0A5A7SDQ8</accession>
<dbReference type="GO" id="GO:0006281">
    <property type="term" value="P:DNA repair"/>
    <property type="evidence" value="ECO:0007669"/>
    <property type="project" value="UniProtKB-KW"/>
</dbReference>
<organism evidence="14 15">
    <name type="scientific">Antrihabitans cavernicola</name>
    <dbReference type="NCBI Taxonomy" id="2495913"/>
    <lineage>
        <taxon>Bacteria</taxon>
        <taxon>Bacillati</taxon>
        <taxon>Actinomycetota</taxon>
        <taxon>Actinomycetes</taxon>
        <taxon>Mycobacteriales</taxon>
        <taxon>Nocardiaceae</taxon>
        <taxon>Antrihabitans</taxon>
    </lineage>
</organism>
<evidence type="ECO:0000256" key="8">
    <source>
        <dbReference type="ARBA" id="ARBA00022842"/>
    </source>
</evidence>
<dbReference type="RefSeq" id="WP_149430670.1">
    <property type="nucleotide sequence ID" value="NZ_VLNY01000005.1"/>
</dbReference>
<evidence type="ECO:0000256" key="5">
    <source>
        <dbReference type="ARBA" id="ARBA00022723"/>
    </source>
</evidence>
<sequence>MEPAREVVAAAIVVDGTLLLAQRTKPVELAGLWELPGGKVDPGETPAEALRRELLEELDVTVTAGGRIGDDVPLAGGLVLRAYAATLVSGTPRPLEHSALRWVTADELPSVDLVPNDRVWLADLVATLRVPSSVPSVDPCP</sequence>
<evidence type="ECO:0000256" key="9">
    <source>
        <dbReference type="ARBA" id="ARBA00023204"/>
    </source>
</evidence>
<dbReference type="PANTHER" id="PTHR47707">
    <property type="entry name" value="8-OXO-DGTP DIPHOSPHATASE"/>
    <property type="match status" value="1"/>
</dbReference>
<evidence type="ECO:0000256" key="12">
    <source>
        <dbReference type="RuleBase" id="RU003476"/>
    </source>
</evidence>
<comment type="cofactor">
    <cofactor evidence="1">
        <name>Mg(2+)</name>
        <dbReference type="ChEBI" id="CHEBI:18420"/>
    </cofactor>
</comment>
<comment type="caution">
    <text evidence="14">The sequence shown here is derived from an EMBL/GenBank/DDBJ whole genome shotgun (WGS) entry which is preliminary data.</text>
</comment>
<dbReference type="OrthoDB" id="9804442at2"/>
<feature type="domain" description="Nudix hydrolase" evidence="13">
    <location>
        <begin position="3"/>
        <end position="127"/>
    </location>
</feature>
<dbReference type="Pfam" id="PF00293">
    <property type="entry name" value="NUDIX"/>
    <property type="match status" value="1"/>
</dbReference>
<dbReference type="InterPro" id="IPR020084">
    <property type="entry name" value="NUDIX_hydrolase_CS"/>
</dbReference>
<dbReference type="GO" id="GO:0008413">
    <property type="term" value="F:8-oxo-7,8-dihydroguanosine triphosphate pyrophosphatase activity"/>
    <property type="evidence" value="ECO:0007669"/>
    <property type="project" value="TreeGrafter"/>
</dbReference>
<dbReference type="EC" id="3.6.1.55" evidence="11"/>
<protein>
    <recommendedName>
        <fullName evidence="11">8-oxo-dGTP diphosphatase</fullName>
        <ecNumber evidence="11">3.6.1.55</ecNumber>
    </recommendedName>
</protein>
<evidence type="ECO:0000313" key="15">
    <source>
        <dbReference type="Proteomes" id="UP000322244"/>
    </source>
</evidence>
<comment type="catalytic activity">
    <reaction evidence="10">
        <text>8-oxo-dGTP + H2O = 8-oxo-dGMP + diphosphate + H(+)</text>
        <dbReference type="Rhea" id="RHEA:31575"/>
        <dbReference type="ChEBI" id="CHEBI:15377"/>
        <dbReference type="ChEBI" id="CHEBI:15378"/>
        <dbReference type="ChEBI" id="CHEBI:33019"/>
        <dbReference type="ChEBI" id="CHEBI:63224"/>
        <dbReference type="ChEBI" id="CHEBI:77896"/>
        <dbReference type="EC" id="3.6.1.55"/>
    </reaction>
</comment>
<keyword evidence="5" id="KW-0479">Metal-binding</keyword>
<evidence type="ECO:0000259" key="13">
    <source>
        <dbReference type="PROSITE" id="PS51462"/>
    </source>
</evidence>
<keyword evidence="7 12" id="KW-0378">Hydrolase</keyword>
<dbReference type="PRINTS" id="PR00502">
    <property type="entry name" value="NUDIXFAMILY"/>
</dbReference>
<keyword evidence="8" id="KW-0460">Magnesium</keyword>
<comment type="similarity">
    <text evidence="2 12">Belongs to the Nudix hydrolase family.</text>
</comment>
<dbReference type="PROSITE" id="PS51462">
    <property type="entry name" value="NUDIX"/>
    <property type="match status" value="1"/>
</dbReference>
<evidence type="ECO:0000256" key="3">
    <source>
        <dbReference type="ARBA" id="ARBA00022457"/>
    </source>
</evidence>
<dbReference type="InterPro" id="IPR015797">
    <property type="entry name" value="NUDIX_hydrolase-like_dom_sf"/>
</dbReference>
<dbReference type="InterPro" id="IPR047127">
    <property type="entry name" value="MutT-like"/>
</dbReference>
<proteinExistence type="inferred from homology"/>
<gene>
    <name evidence="14" type="ORF">FOY51_13075</name>
</gene>
<keyword evidence="4" id="KW-0235">DNA replication</keyword>
<dbReference type="GO" id="GO:0044715">
    <property type="term" value="F:8-oxo-dGDP phosphatase activity"/>
    <property type="evidence" value="ECO:0007669"/>
    <property type="project" value="TreeGrafter"/>
</dbReference>
<dbReference type="GO" id="GO:0046872">
    <property type="term" value="F:metal ion binding"/>
    <property type="evidence" value="ECO:0007669"/>
    <property type="project" value="UniProtKB-KW"/>
</dbReference>
<keyword evidence="9" id="KW-0234">DNA repair</keyword>
<dbReference type="InterPro" id="IPR020476">
    <property type="entry name" value="Nudix_hydrolase"/>
</dbReference>
<dbReference type="Proteomes" id="UP000322244">
    <property type="component" value="Unassembled WGS sequence"/>
</dbReference>
<evidence type="ECO:0000256" key="7">
    <source>
        <dbReference type="ARBA" id="ARBA00022801"/>
    </source>
</evidence>
<dbReference type="Gene3D" id="3.90.79.10">
    <property type="entry name" value="Nucleoside Triphosphate Pyrophosphohydrolase"/>
    <property type="match status" value="1"/>
</dbReference>
<dbReference type="InterPro" id="IPR000086">
    <property type="entry name" value="NUDIX_hydrolase_dom"/>
</dbReference>
<dbReference type="GO" id="GO:0006260">
    <property type="term" value="P:DNA replication"/>
    <property type="evidence" value="ECO:0007669"/>
    <property type="project" value="UniProtKB-KW"/>
</dbReference>
<keyword evidence="3" id="KW-0515">Mutator protein</keyword>